<feature type="region of interest" description="Disordered" evidence="1">
    <location>
        <begin position="66"/>
        <end position="143"/>
    </location>
</feature>
<proteinExistence type="predicted"/>
<gene>
    <name evidence="2" type="ORF">TCNE_LOCUS17523</name>
</gene>
<reference evidence="2 3" key="2">
    <citation type="submission" date="2018-11" db="EMBL/GenBank/DDBJ databases">
        <authorList>
            <consortium name="Pathogen Informatics"/>
        </authorList>
    </citation>
    <scope>NUCLEOTIDE SEQUENCE [LARGE SCALE GENOMIC DNA]</scope>
</reference>
<evidence type="ECO:0000313" key="2">
    <source>
        <dbReference type="EMBL" id="VDM48844.1"/>
    </source>
</evidence>
<name>A0A183V9V3_TOXCA</name>
<evidence type="ECO:0000313" key="3">
    <source>
        <dbReference type="Proteomes" id="UP000050794"/>
    </source>
</evidence>
<feature type="compositionally biased region" description="Low complexity" evidence="1">
    <location>
        <begin position="130"/>
        <end position="142"/>
    </location>
</feature>
<evidence type="ECO:0000313" key="4">
    <source>
        <dbReference type="WBParaSite" id="TCNE_0001752401-mRNA-1"/>
    </source>
</evidence>
<sequence>MFVIIAETFHPSGAPNSPLTASLANTGGTLFSRIALRLLRYGQKRLLVRGRLTTCGRLPSRAHLGLSMTGERVRKPRSATETIEDSTPPSNIPSPAPQSSAGREKIRGRKGRGKAAAGGESVRASGEHTQPGPSSSGRSRSQYNATTGLCNSIARCDVNRVFPSAGTSALHHDEGGSRSAPQLSIVPQDDNGVIVAPSSLGVANAHDDVMGVGNSSSTAGPSVNVTSSGAAHVYSAGGDTHSLDAHTAQIRNMQRSQAVHATSSFLGTVVPRVQQLLGITHSHPIEKDSRFIHASFWILWNVECAAFLDSIAGEGMSLFLVAK</sequence>
<dbReference type="Proteomes" id="UP000050794">
    <property type="component" value="Unassembled WGS sequence"/>
</dbReference>
<reference evidence="4" key="1">
    <citation type="submission" date="2016-06" db="UniProtKB">
        <authorList>
            <consortium name="WormBaseParasite"/>
        </authorList>
    </citation>
    <scope>IDENTIFICATION</scope>
</reference>
<evidence type="ECO:0000256" key="1">
    <source>
        <dbReference type="SAM" id="MobiDB-lite"/>
    </source>
</evidence>
<dbReference type="EMBL" id="UYWY01024523">
    <property type="protein sequence ID" value="VDM48844.1"/>
    <property type="molecule type" value="Genomic_DNA"/>
</dbReference>
<dbReference type="AlphaFoldDB" id="A0A183V9V3"/>
<dbReference type="WBParaSite" id="TCNE_0001752401-mRNA-1">
    <property type="protein sequence ID" value="TCNE_0001752401-mRNA-1"/>
    <property type="gene ID" value="TCNE_0001752401"/>
</dbReference>
<accession>A0A183V9V3</accession>
<keyword evidence="3" id="KW-1185">Reference proteome</keyword>
<protein>
    <submittedName>
        <fullName evidence="2 4">Uncharacterized protein</fullName>
    </submittedName>
</protein>
<feature type="compositionally biased region" description="Polar residues" evidence="1">
    <location>
        <begin position="79"/>
        <end position="89"/>
    </location>
</feature>
<organism evidence="3 4">
    <name type="scientific">Toxocara canis</name>
    <name type="common">Canine roundworm</name>
    <dbReference type="NCBI Taxonomy" id="6265"/>
    <lineage>
        <taxon>Eukaryota</taxon>
        <taxon>Metazoa</taxon>
        <taxon>Ecdysozoa</taxon>
        <taxon>Nematoda</taxon>
        <taxon>Chromadorea</taxon>
        <taxon>Rhabditida</taxon>
        <taxon>Spirurina</taxon>
        <taxon>Ascaridomorpha</taxon>
        <taxon>Ascaridoidea</taxon>
        <taxon>Toxocaridae</taxon>
        <taxon>Toxocara</taxon>
    </lineage>
</organism>